<dbReference type="InterPro" id="IPR042177">
    <property type="entry name" value="Cell/Rod_1"/>
</dbReference>
<dbReference type="InterPro" id="IPR055342">
    <property type="entry name" value="MreC_beta-barrel_core"/>
</dbReference>
<comment type="caution">
    <text evidence="8">The sequence shown here is derived from an EMBL/GenBank/DDBJ whole genome shotgun (WGS) entry which is preliminary data.</text>
</comment>
<evidence type="ECO:0000256" key="1">
    <source>
        <dbReference type="ARBA" id="ARBA00009369"/>
    </source>
</evidence>
<dbReference type="PIRSF" id="PIRSF038471">
    <property type="entry name" value="MreC"/>
    <property type="match status" value="1"/>
</dbReference>
<keyword evidence="3 5" id="KW-0133">Cell shape</keyword>
<gene>
    <name evidence="8" type="primary">mreC</name>
    <name evidence="8" type="ORF">Hs20B_14750</name>
</gene>
<evidence type="ECO:0000256" key="6">
    <source>
        <dbReference type="SAM" id="Coils"/>
    </source>
</evidence>
<dbReference type="PROSITE" id="PS51257">
    <property type="entry name" value="PROKAR_LIPOPROTEIN"/>
    <property type="match status" value="1"/>
</dbReference>
<dbReference type="InterPro" id="IPR007221">
    <property type="entry name" value="MreC"/>
</dbReference>
<dbReference type="InterPro" id="IPR042175">
    <property type="entry name" value="Cell/Rod_MreC_2"/>
</dbReference>
<dbReference type="GO" id="GO:0008360">
    <property type="term" value="P:regulation of cell shape"/>
    <property type="evidence" value="ECO:0007669"/>
    <property type="project" value="UniProtKB-KW"/>
</dbReference>
<dbReference type="EMBL" id="BLLH01000009">
    <property type="protein sequence ID" value="GFH41077.1"/>
    <property type="molecule type" value="Genomic_DNA"/>
</dbReference>
<dbReference type="Gene3D" id="2.40.10.350">
    <property type="entry name" value="Rod shape-determining protein MreC, domain 2"/>
    <property type="match status" value="1"/>
</dbReference>
<comment type="similarity">
    <text evidence="1 5">Belongs to the MreC family.</text>
</comment>
<evidence type="ECO:0000256" key="4">
    <source>
        <dbReference type="ARBA" id="ARBA00032089"/>
    </source>
</evidence>
<feature type="domain" description="Rod shape-determining protein MreC beta-barrel core" evidence="7">
    <location>
        <begin position="126"/>
        <end position="279"/>
    </location>
</feature>
<dbReference type="PANTHER" id="PTHR34138:SF1">
    <property type="entry name" value="CELL SHAPE-DETERMINING PROTEIN MREC"/>
    <property type="match status" value="1"/>
</dbReference>
<dbReference type="NCBIfam" id="TIGR00219">
    <property type="entry name" value="mreC"/>
    <property type="match status" value="1"/>
</dbReference>
<proteinExistence type="inferred from homology"/>
<dbReference type="RefSeq" id="WP_172357222.1">
    <property type="nucleotide sequence ID" value="NZ_BLLH01000009.1"/>
</dbReference>
<evidence type="ECO:0000256" key="2">
    <source>
        <dbReference type="ARBA" id="ARBA00013855"/>
    </source>
</evidence>
<keyword evidence="9" id="KW-1185">Reference proteome</keyword>
<dbReference type="AlphaFoldDB" id="A0A6A0BB86"/>
<comment type="function">
    <text evidence="5">Involved in formation and maintenance of cell shape.</text>
</comment>
<dbReference type="Proteomes" id="UP000475928">
    <property type="component" value="Unassembled WGS sequence"/>
</dbReference>
<feature type="coiled-coil region" evidence="6">
    <location>
        <begin position="89"/>
        <end position="116"/>
    </location>
</feature>
<name>A0A6A0BB86_9LACT</name>
<evidence type="ECO:0000256" key="3">
    <source>
        <dbReference type="ARBA" id="ARBA00022960"/>
    </source>
</evidence>
<evidence type="ECO:0000313" key="9">
    <source>
        <dbReference type="Proteomes" id="UP000475928"/>
    </source>
</evidence>
<evidence type="ECO:0000256" key="5">
    <source>
        <dbReference type="PIRNR" id="PIRNR038471"/>
    </source>
</evidence>
<accession>A0A6A0BB86</accession>
<reference evidence="8 9" key="1">
    <citation type="submission" date="2020-02" db="EMBL/GenBank/DDBJ databases">
        <title>Draft genome sequence of Lactococcus sp. Hs20B0-1.</title>
        <authorList>
            <person name="Noda S."/>
            <person name="Yuki M."/>
            <person name="Ohkuma M."/>
        </authorList>
    </citation>
    <scope>NUCLEOTIDE SEQUENCE [LARGE SCALE GENOMIC DNA]</scope>
    <source>
        <strain evidence="8 9">Hs20B0-1</strain>
    </source>
</reference>
<organism evidence="8 9">
    <name type="scientific">Pseudolactococcus insecticola</name>
    <dbReference type="NCBI Taxonomy" id="2709158"/>
    <lineage>
        <taxon>Bacteria</taxon>
        <taxon>Bacillati</taxon>
        <taxon>Bacillota</taxon>
        <taxon>Bacilli</taxon>
        <taxon>Lactobacillales</taxon>
        <taxon>Streptococcaceae</taxon>
        <taxon>Pseudolactococcus</taxon>
    </lineage>
</organism>
<dbReference type="Pfam" id="PF04085">
    <property type="entry name" value="MreC"/>
    <property type="match status" value="1"/>
</dbReference>
<protein>
    <recommendedName>
        <fullName evidence="2 5">Cell shape-determining protein MreC</fullName>
    </recommendedName>
    <alternativeName>
        <fullName evidence="4 5">Cell shape protein MreC</fullName>
    </alternativeName>
</protein>
<sequence>MKKINFSKIIMIALVMLIAACLAILVSSKNFKNSKNPSGMTVVINDAVGGIDGLIAAPFDALKDKANDLGNLMETYHENASLSKQVTKLTDESSELDSLKAENKSLKAALDLQNTLTNYEKISSNVIVRNPNAWSDSMTIDKGKTDGIKVDMIVMSNGGIVGRITQVNTTTSKVALLTSDKALENKIPVRLGSAENPAYGLITGYDARQNALIITQISSKVKFTKGDKVVTSGLGGNSPSDLLVGDIIGEKENTKSEDRDIYVKPASKFDNMQFAFVIKRGLNVDGTAETNE</sequence>
<evidence type="ECO:0000313" key="8">
    <source>
        <dbReference type="EMBL" id="GFH41077.1"/>
    </source>
</evidence>
<dbReference type="PANTHER" id="PTHR34138">
    <property type="entry name" value="CELL SHAPE-DETERMINING PROTEIN MREC"/>
    <property type="match status" value="1"/>
</dbReference>
<dbReference type="GO" id="GO:0005886">
    <property type="term" value="C:plasma membrane"/>
    <property type="evidence" value="ECO:0007669"/>
    <property type="project" value="TreeGrafter"/>
</dbReference>
<keyword evidence="6" id="KW-0175">Coiled coil</keyword>
<evidence type="ECO:0000259" key="7">
    <source>
        <dbReference type="Pfam" id="PF04085"/>
    </source>
</evidence>
<dbReference type="Gene3D" id="2.40.10.340">
    <property type="entry name" value="Rod shape-determining protein MreC, domain 1"/>
    <property type="match status" value="1"/>
</dbReference>